<keyword evidence="3" id="KW-1185">Reference proteome</keyword>
<sequence>MFHMVGGGRSGSRGLTKDDDGRVKPIRYGPRQGGMVTVTVATFPLPWPVTAATESTYVLSVLMLVNVCDLDVDDFVVDQGLLPLLSNPFRPTE</sequence>
<dbReference type="AlphaFoldDB" id="A0A316ABU5"/>
<name>A0A316ABU5_9ACTN</name>
<evidence type="ECO:0000256" key="1">
    <source>
        <dbReference type="SAM" id="MobiDB-lite"/>
    </source>
</evidence>
<dbReference type="Proteomes" id="UP000245469">
    <property type="component" value="Unassembled WGS sequence"/>
</dbReference>
<dbReference type="EMBL" id="QGDQ01000004">
    <property type="protein sequence ID" value="PWJ55091.1"/>
    <property type="molecule type" value="Genomic_DNA"/>
</dbReference>
<accession>A0A316ABU5</accession>
<proteinExistence type="predicted"/>
<evidence type="ECO:0000313" key="2">
    <source>
        <dbReference type="EMBL" id="PWJ55091.1"/>
    </source>
</evidence>
<organism evidence="2 3">
    <name type="scientific">Quadrisphaera granulorum</name>
    <dbReference type="NCBI Taxonomy" id="317664"/>
    <lineage>
        <taxon>Bacteria</taxon>
        <taxon>Bacillati</taxon>
        <taxon>Actinomycetota</taxon>
        <taxon>Actinomycetes</taxon>
        <taxon>Kineosporiales</taxon>
        <taxon>Kineosporiaceae</taxon>
        <taxon>Quadrisphaera</taxon>
    </lineage>
</organism>
<gene>
    <name evidence="2" type="ORF">BXY45_10412</name>
</gene>
<feature type="region of interest" description="Disordered" evidence="1">
    <location>
        <begin position="1"/>
        <end position="28"/>
    </location>
</feature>
<protein>
    <submittedName>
        <fullName evidence="2">Uncharacterized protein</fullName>
    </submittedName>
</protein>
<evidence type="ECO:0000313" key="3">
    <source>
        <dbReference type="Proteomes" id="UP000245469"/>
    </source>
</evidence>
<reference evidence="2 3" key="1">
    <citation type="submission" date="2018-03" db="EMBL/GenBank/DDBJ databases">
        <title>Genomic Encyclopedia of Archaeal and Bacterial Type Strains, Phase II (KMG-II): from individual species to whole genera.</title>
        <authorList>
            <person name="Goeker M."/>
        </authorList>
    </citation>
    <scope>NUCLEOTIDE SEQUENCE [LARGE SCALE GENOMIC DNA]</scope>
    <source>
        <strain evidence="2 3">DSM 44889</strain>
    </source>
</reference>
<feature type="compositionally biased region" description="Gly residues" evidence="1">
    <location>
        <begin position="1"/>
        <end position="11"/>
    </location>
</feature>
<comment type="caution">
    <text evidence="2">The sequence shown here is derived from an EMBL/GenBank/DDBJ whole genome shotgun (WGS) entry which is preliminary data.</text>
</comment>